<dbReference type="Pfam" id="PF02237">
    <property type="entry name" value="BPL_C"/>
    <property type="match status" value="1"/>
</dbReference>
<dbReference type="InterPro" id="IPR004143">
    <property type="entry name" value="BPL_LPL_catalytic"/>
</dbReference>
<evidence type="ECO:0000259" key="5">
    <source>
        <dbReference type="Pfam" id="PF02237"/>
    </source>
</evidence>
<dbReference type="InterPro" id="IPR045864">
    <property type="entry name" value="aa-tRNA-synth_II/BPL/LPL"/>
</dbReference>
<dbReference type="PANTHER" id="PTHR12835:SF5">
    <property type="entry name" value="BIOTIN--PROTEIN LIGASE"/>
    <property type="match status" value="1"/>
</dbReference>
<evidence type="ECO:0000256" key="1">
    <source>
        <dbReference type="ARBA" id="ARBA00022598"/>
    </source>
</evidence>
<keyword evidence="8" id="KW-1185">Reference proteome</keyword>
<organism evidence="7 8">
    <name type="scientific">Rhodoferax antarcticus ANT.BR</name>
    <dbReference type="NCBI Taxonomy" id="1111071"/>
    <lineage>
        <taxon>Bacteria</taxon>
        <taxon>Pseudomonadati</taxon>
        <taxon>Pseudomonadota</taxon>
        <taxon>Betaproteobacteria</taxon>
        <taxon>Burkholderiales</taxon>
        <taxon>Comamonadaceae</taxon>
        <taxon>Rhodoferax</taxon>
    </lineage>
</organism>
<dbReference type="AlphaFoldDB" id="A0A1Q8YHM9"/>
<dbReference type="SUPFAM" id="SSF55681">
    <property type="entry name" value="Class II aaRS and biotin synthetases"/>
    <property type="match status" value="1"/>
</dbReference>
<dbReference type="PANTHER" id="PTHR12835">
    <property type="entry name" value="BIOTIN PROTEIN LIGASE"/>
    <property type="match status" value="1"/>
</dbReference>
<evidence type="ECO:0000313" key="8">
    <source>
        <dbReference type="Proteomes" id="UP000185911"/>
    </source>
</evidence>
<dbReference type="Gene3D" id="2.30.30.100">
    <property type="match status" value="1"/>
</dbReference>
<accession>A0A1Q8YHM9</accession>
<dbReference type="RefSeq" id="WP_075585842.1">
    <property type="nucleotide sequence ID" value="NZ_MSYM01000008.1"/>
</dbReference>
<reference evidence="7 8" key="1">
    <citation type="submission" date="2017-01" db="EMBL/GenBank/DDBJ databases">
        <title>Genome sequence of Rhodoferax antarcticus ANT.BR, a psychrophilic purple nonsulfur bacterium from an Antarctic microbial mat.</title>
        <authorList>
            <person name="Baker J."/>
            <person name="Riester C."/>
            <person name="Skinner B."/>
            <person name="Newell A."/>
            <person name="Swingley W."/>
            <person name="Madigan M."/>
            <person name="Jung D."/>
            <person name="Asao M."/>
            <person name="Chen M."/>
            <person name="Loughlin P."/>
            <person name="Pan H."/>
            <person name="Lin S."/>
            <person name="Li N."/>
            <person name="Shaw J."/>
            <person name="Prado M."/>
            <person name="Sherman C."/>
            <person name="Li X."/>
            <person name="Tang J."/>
            <person name="Blankenship R."/>
            <person name="Zhao T."/>
            <person name="Touchman J."/>
            <person name="Sattley M."/>
        </authorList>
    </citation>
    <scope>NUCLEOTIDE SEQUENCE [LARGE SCALE GENOMIC DNA]</scope>
    <source>
        <strain evidence="7 8">ANT.BR</strain>
    </source>
</reference>
<comment type="caution">
    <text evidence="7">The sequence shown here is derived from an EMBL/GenBank/DDBJ whole genome shotgun (WGS) entry which is preliminary data.</text>
</comment>
<dbReference type="EC" id="6.3.4.15" evidence="3"/>
<feature type="domain" description="BPL/LPL catalytic" evidence="6">
    <location>
        <begin position="35"/>
        <end position="160"/>
    </location>
</feature>
<dbReference type="GO" id="GO:0004077">
    <property type="term" value="F:biotin--[biotin carboxyl-carrier protein] ligase activity"/>
    <property type="evidence" value="ECO:0007669"/>
    <property type="project" value="UniProtKB-EC"/>
</dbReference>
<protein>
    <recommendedName>
        <fullName evidence="3">biotin--[biotin carboxyl-carrier protein] ligase</fullName>
        <ecNumber evidence="3">6.3.4.15</ecNumber>
    </recommendedName>
</protein>
<name>A0A1Q8YHM9_9BURK</name>
<gene>
    <name evidence="7" type="ORF">BLL52_1398</name>
</gene>
<dbReference type="STRING" id="81479.RA876_01580"/>
<dbReference type="NCBIfam" id="TIGR00121">
    <property type="entry name" value="birA_ligase"/>
    <property type="match status" value="1"/>
</dbReference>
<sequence>MSLPQRAWHWPSEDVWQAIEPRLPGFTVQVLPELDSTNAELMRRLRSGVTDPVLLIAEHQSAGRGRMARQWFSSGTPDASAGPGSLTFSLGLPMAPKDWSGLSLAVGLSLAQSLHPEIALKWPNDLWWQRRKLAGILIETANARTANAAGGRYVVIGIGLNIQRPGVPGLATEPAGLAECLPGIHAGQALKQLIGPLVDTLLIFEQQGFAPFQAAFNARDALSQVAVTLSDGLQGTALGVDQVGALQVQTAQGVQRVTSAEVSVRIDART</sequence>
<dbReference type="Proteomes" id="UP000185911">
    <property type="component" value="Unassembled WGS sequence"/>
</dbReference>
<evidence type="ECO:0000256" key="2">
    <source>
        <dbReference type="ARBA" id="ARBA00023267"/>
    </source>
</evidence>
<dbReference type="InterPro" id="IPR003142">
    <property type="entry name" value="BPL_C"/>
</dbReference>
<dbReference type="CDD" id="cd16442">
    <property type="entry name" value="BPL"/>
    <property type="match status" value="1"/>
</dbReference>
<proteinExistence type="predicted"/>
<comment type="catalytic activity">
    <reaction evidence="4">
        <text>biotin + L-lysyl-[protein] + ATP = N(6)-biotinyl-L-lysyl-[protein] + AMP + diphosphate + H(+)</text>
        <dbReference type="Rhea" id="RHEA:11756"/>
        <dbReference type="Rhea" id="RHEA-COMP:9752"/>
        <dbReference type="Rhea" id="RHEA-COMP:10505"/>
        <dbReference type="ChEBI" id="CHEBI:15378"/>
        <dbReference type="ChEBI" id="CHEBI:29969"/>
        <dbReference type="ChEBI" id="CHEBI:30616"/>
        <dbReference type="ChEBI" id="CHEBI:33019"/>
        <dbReference type="ChEBI" id="CHEBI:57586"/>
        <dbReference type="ChEBI" id="CHEBI:83144"/>
        <dbReference type="ChEBI" id="CHEBI:456215"/>
        <dbReference type="EC" id="6.3.4.15"/>
    </reaction>
</comment>
<dbReference type="Pfam" id="PF03099">
    <property type="entry name" value="BPL_LplA_LipB"/>
    <property type="match status" value="1"/>
</dbReference>
<dbReference type="Gene3D" id="3.30.930.10">
    <property type="entry name" value="Bira Bifunctional Protein, Domain 2"/>
    <property type="match status" value="1"/>
</dbReference>
<dbReference type="InterPro" id="IPR004408">
    <property type="entry name" value="Biotin_CoA_COase_ligase"/>
</dbReference>
<feature type="domain" description="Biotin protein ligase C-terminal" evidence="5">
    <location>
        <begin position="224"/>
        <end position="265"/>
    </location>
</feature>
<dbReference type="GO" id="GO:0005737">
    <property type="term" value="C:cytoplasm"/>
    <property type="evidence" value="ECO:0007669"/>
    <property type="project" value="TreeGrafter"/>
</dbReference>
<keyword evidence="2" id="KW-0092">Biotin</keyword>
<evidence type="ECO:0000256" key="4">
    <source>
        <dbReference type="ARBA" id="ARBA00047846"/>
    </source>
</evidence>
<evidence type="ECO:0000313" key="7">
    <source>
        <dbReference type="EMBL" id="OLP07568.1"/>
    </source>
</evidence>
<evidence type="ECO:0000259" key="6">
    <source>
        <dbReference type="Pfam" id="PF03099"/>
    </source>
</evidence>
<keyword evidence="1 7" id="KW-0436">Ligase</keyword>
<evidence type="ECO:0000256" key="3">
    <source>
        <dbReference type="ARBA" id="ARBA00024227"/>
    </source>
</evidence>
<dbReference type="EMBL" id="MSYM01000008">
    <property type="protein sequence ID" value="OLP07568.1"/>
    <property type="molecule type" value="Genomic_DNA"/>
</dbReference>